<dbReference type="InterPro" id="IPR023210">
    <property type="entry name" value="NADP_OxRdtase_dom"/>
</dbReference>
<keyword evidence="4" id="KW-1185">Reference proteome</keyword>
<evidence type="ECO:0000256" key="1">
    <source>
        <dbReference type="ARBA" id="ARBA00023002"/>
    </source>
</evidence>
<proteinExistence type="predicted"/>
<dbReference type="CDD" id="cd19078">
    <property type="entry name" value="AKR_AKR13C1_2"/>
    <property type="match status" value="1"/>
</dbReference>
<gene>
    <name evidence="3" type="ORF">SAMN06265337_1248</name>
</gene>
<protein>
    <submittedName>
        <fullName evidence="3">Predicted oxidoreductase</fullName>
    </submittedName>
</protein>
<feature type="domain" description="NADP-dependent oxidoreductase" evidence="2">
    <location>
        <begin position="16"/>
        <end position="308"/>
    </location>
</feature>
<dbReference type="Proteomes" id="UP000198131">
    <property type="component" value="Unassembled WGS sequence"/>
</dbReference>
<dbReference type="OrthoDB" id="9773828at2"/>
<evidence type="ECO:0000259" key="2">
    <source>
        <dbReference type="Pfam" id="PF00248"/>
    </source>
</evidence>
<dbReference type="PANTHER" id="PTHR43625:SF77">
    <property type="entry name" value="ALDO-KETO REDUCTASE"/>
    <property type="match status" value="1"/>
</dbReference>
<dbReference type="InterPro" id="IPR036812">
    <property type="entry name" value="NAD(P)_OxRdtase_dom_sf"/>
</dbReference>
<dbReference type="Pfam" id="PF00248">
    <property type="entry name" value="Aldo_ket_red"/>
    <property type="match status" value="1"/>
</dbReference>
<dbReference type="AlphaFoldDB" id="A0A212TGY7"/>
<dbReference type="SUPFAM" id="SSF51430">
    <property type="entry name" value="NAD(P)-linked oxidoreductase"/>
    <property type="match status" value="1"/>
</dbReference>
<dbReference type="Gene3D" id="3.20.20.100">
    <property type="entry name" value="NADP-dependent oxidoreductase domain"/>
    <property type="match status" value="1"/>
</dbReference>
<dbReference type="RefSeq" id="WP_088842502.1">
    <property type="nucleotide sequence ID" value="NZ_FYEW01000001.1"/>
</dbReference>
<name>A0A212TGY7_9BACT</name>
<organism evidence="3 4">
    <name type="scientific">Hymenobacter gelipurpurascens</name>
    <dbReference type="NCBI Taxonomy" id="89968"/>
    <lineage>
        <taxon>Bacteria</taxon>
        <taxon>Pseudomonadati</taxon>
        <taxon>Bacteroidota</taxon>
        <taxon>Cytophagia</taxon>
        <taxon>Cytophagales</taxon>
        <taxon>Hymenobacteraceae</taxon>
        <taxon>Hymenobacter</taxon>
    </lineage>
</organism>
<dbReference type="GO" id="GO:0016491">
    <property type="term" value="F:oxidoreductase activity"/>
    <property type="evidence" value="ECO:0007669"/>
    <property type="project" value="UniProtKB-KW"/>
</dbReference>
<dbReference type="PANTHER" id="PTHR43625">
    <property type="entry name" value="AFLATOXIN B1 ALDEHYDE REDUCTASE"/>
    <property type="match status" value="1"/>
</dbReference>
<evidence type="ECO:0000313" key="4">
    <source>
        <dbReference type="Proteomes" id="UP000198131"/>
    </source>
</evidence>
<dbReference type="InterPro" id="IPR050791">
    <property type="entry name" value="Aldo-Keto_reductase"/>
</dbReference>
<dbReference type="GO" id="GO:0005737">
    <property type="term" value="C:cytoplasm"/>
    <property type="evidence" value="ECO:0007669"/>
    <property type="project" value="TreeGrafter"/>
</dbReference>
<sequence>MKTRKLGTSGLEVSALGMGCMGLSFGLGQAAEIQHGIDVIRAAVERGITFFDTAQAYGPYTNEELVGQALAPFRDQVIIATKFGFALDATGAITGTDSRPENIRAVAEASLKRLRTDHIDLFYQHRVDPNVPIEDVAGTLKDLIQEGKVRHYGLSEAGADTIRKAHAVHPVAAVQNQYSIWTREPEAEVLPLCEELGIGFVPWGPLGTGFLTGTIDTNSKFDASTDLRANFPRFSQENIKANMPVVDMLRAMAKQKNATPVQIALAWLLAQGPSIVPIPGMDKVEYIDDNLKSVELELTTADLQEIDRQLSGIQVQGERLDAGLLSMSE</sequence>
<evidence type="ECO:0000313" key="3">
    <source>
        <dbReference type="EMBL" id="SNC65263.1"/>
    </source>
</evidence>
<dbReference type="EMBL" id="FYEW01000001">
    <property type="protein sequence ID" value="SNC65263.1"/>
    <property type="molecule type" value="Genomic_DNA"/>
</dbReference>
<reference evidence="4" key="1">
    <citation type="submission" date="2017-06" db="EMBL/GenBank/DDBJ databases">
        <authorList>
            <person name="Varghese N."/>
            <person name="Submissions S."/>
        </authorList>
    </citation>
    <scope>NUCLEOTIDE SEQUENCE [LARGE SCALE GENOMIC DNA]</scope>
    <source>
        <strain evidence="4">DSM 11116</strain>
    </source>
</reference>
<accession>A0A212TGY7</accession>
<keyword evidence="1" id="KW-0560">Oxidoreductase</keyword>